<name>A0A512BXQ7_9HYPH</name>
<evidence type="ECO:0000313" key="1">
    <source>
        <dbReference type="EMBL" id="GEO16637.1"/>
    </source>
</evidence>
<comment type="caution">
    <text evidence="1">The sequence shown here is derived from an EMBL/GenBank/DDBJ whole genome shotgun (WGS) entry which is preliminary data.</text>
</comment>
<reference evidence="1 2" key="1">
    <citation type="submission" date="2019-07" db="EMBL/GenBank/DDBJ databases">
        <title>Whole genome shotgun sequence of Microvirga aerophila NBRC 106136.</title>
        <authorList>
            <person name="Hosoyama A."/>
            <person name="Uohara A."/>
            <person name="Ohji S."/>
            <person name="Ichikawa N."/>
        </authorList>
    </citation>
    <scope>NUCLEOTIDE SEQUENCE [LARGE SCALE GENOMIC DNA]</scope>
    <source>
        <strain evidence="1 2">NBRC 106136</strain>
    </source>
</reference>
<evidence type="ECO:0000313" key="2">
    <source>
        <dbReference type="Proteomes" id="UP000321085"/>
    </source>
</evidence>
<proteinExistence type="predicted"/>
<gene>
    <name evidence="1" type="ORF">MAE02_43330</name>
</gene>
<accession>A0A512BXQ7</accession>
<organism evidence="1 2">
    <name type="scientific">Microvirga aerophila</name>
    <dbReference type="NCBI Taxonomy" id="670291"/>
    <lineage>
        <taxon>Bacteria</taxon>
        <taxon>Pseudomonadati</taxon>
        <taxon>Pseudomonadota</taxon>
        <taxon>Alphaproteobacteria</taxon>
        <taxon>Hyphomicrobiales</taxon>
        <taxon>Methylobacteriaceae</taxon>
        <taxon>Microvirga</taxon>
    </lineage>
</organism>
<dbReference type="Proteomes" id="UP000321085">
    <property type="component" value="Unassembled WGS sequence"/>
</dbReference>
<sequence length="99" mass="11178">MTLIAARLSREQLTSDVCALKPIRRLCSQGRERSKISSRSAPPADWPEAVEKVRYLLGLFAQNVDAADPRRRKLIDQVVADFDHRLNRSATTETTCPKN</sequence>
<dbReference type="AlphaFoldDB" id="A0A512BXQ7"/>
<dbReference type="EMBL" id="BJYU01000070">
    <property type="protein sequence ID" value="GEO16637.1"/>
    <property type="molecule type" value="Genomic_DNA"/>
</dbReference>
<protein>
    <submittedName>
        <fullName evidence="1">Uncharacterized protein</fullName>
    </submittedName>
</protein>
<keyword evidence="2" id="KW-1185">Reference proteome</keyword>